<evidence type="ECO:0000313" key="2">
    <source>
        <dbReference type="EMBL" id="ELA08256.1"/>
    </source>
</evidence>
<dbReference type="Proteomes" id="UP000023795">
    <property type="component" value="Unassembled WGS sequence"/>
</dbReference>
<proteinExistence type="predicted"/>
<name>L2F649_9GAMM</name>
<feature type="domain" description="HicB-like antitoxin of toxin-antitoxin system" evidence="1">
    <location>
        <begin position="3"/>
        <end position="107"/>
    </location>
</feature>
<dbReference type="OrthoDB" id="9807959at2"/>
<keyword evidence="3" id="KW-1185">Reference proteome</keyword>
<reference evidence="2 3" key="1">
    <citation type="journal article" date="2013" name="Genome Announc.">
        <title>Genome Sequence of Moraxella macacae 0408225, a Novel Bacterial Species Isolated from a Cynomolgus Macaque with Epistaxis.</title>
        <authorList>
            <person name="Ladner J.T."/>
            <person name="Whitehouse C.A."/>
            <person name="Koroleva G.I."/>
            <person name="Palacios G.F."/>
        </authorList>
    </citation>
    <scope>NUCLEOTIDE SEQUENCE [LARGE SCALE GENOMIC DNA]</scope>
    <source>
        <strain evidence="2 3">0408225</strain>
    </source>
</reference>
<accession>L2F649</accession>
<dbReference type="RefSeq" id="WP_009501807.1">
    <property type="nucleotide sequence ID" value="NZ_ANIN01000002.1"/>
</dbReference>
<comment type="caution">
    <text evidence="2">The sequence shown here is derived from an EMBL/GenBank/DDBJ whole genome shotgun (WGS) entry which is preliminary data.</text>
</comment>
<dbReference type="PATRIC" id="fig|1230338.3.peg.1459"/>
<dbReference type="EMBL" id="ANIN01000002">
    <property type="protein sequence ID" value="ELA08256.1"/>
    <property type="molecule type" value="Genomic_DNA"/>
</dbReference>
<dbReference type="eggNOG" id="COG1598">
    <property type="taxonomic scope" value="Bacteria"/>
</dbReference>
<dbReference type="InterPro" id="IPR035069">
    <property type="entry name" value="TTHA1013/TTHA0281-like"/>
</dbReference>
<dbReference type="AlphaFoldDB" id="L2F649"/>
<organism evidence="2 3">
    <name type="scientific">Moraxella macacae 0408225</name>
    <dbReference type="NCBI Taxonomy" id="1230338"/>
    <lineage>
        <taxon>Bacteria</taxon>
        <taxon>Pseudomonadati</taxon>
        <taxon>Pseudomonadota</taxon>
        <taxon>Gammaproteobacteria</taxon>
        <taxon>Moraxellales</taxon>
        <taxon>Moraxellaceae</taxon>
        <taxon>Moraxella</taxon>
    </lineage>
</organism>
<dbReference type="SUPFAM" id="SSF143100">
    <property type="entry name" value="TTHA1013/TTHA0281-like"/>
    <property type="match status" value="1"/>
</dbReference>
<evidence type="ECO:0000259" key="1">
    <source>
        <dbReference type="Pfam" id="PF15919"/>
    </source>
</evidence>
<dbReference type="Pfam" id="PF15919">
    <property type="entry name" value="HicB_lk_antitox"/>
    <property type="match status" value="1"/>
</dbReference>
<dbReference type="STRING" id="1230338.MOMA_06831"/>
<protein>
    <submittedName>
        <fullName evidence="2">Phage protein</fullName>
    </submittedName>
</protein>
<gene>
    <name evidence="2" type="ORF">MOMA_06831</name>
</gene>
<dbReference type="Gene3D" id="3.30.160.250">
    <property type="match status" value="1"/>
</dbReference>
<dbReference type="InterPro" id="IPR031807">
    <property type="entry name" value="HicB-like"/>
</dbReference>
<sequence length="129" mass="14786">MQYPIAIFYKDKNYHVTVPDIPDLNITGENMADAVSNARMMVIGHLHQLIENDKKIPNPTPISDHLKKPEYLGYTWAIVSVELARIMGESIELNLQISVKLFKQLTQKYPDVSMEHIVITALKQQLQNQ</sequence>
<evidence type="ECO:0000313" key="3">
    <source>
        <dbReference type="Proteomes" id="UP000023795"/>
    </source>
</evidence>